<evidence type="ECO:0000313" key="1">
    <source>
        <dbReference type="EMBL" id="DAE31528.1"/>
    </source>
</evidence>
<dbReference type="EMBL" id="BK059109">
    <property type="protein sequence ID" value="DAE31528.1"/>
    <property type="molecule type" value="Genomic_DNA"/>
</dbReference>
<accession>A0A8S5RJF8</accession>
<organism evidence="1">
    <name type="scientific">virus sp. ctBM815</name>
    <dbReference type="NCBI Taxonomy" id="2825806"/>
    <lineage>
        <taxon>Viruses</taxon>
    </lineage>
</organism>
<name>A0A8S5RJF8_9VIRU</name>
<reference evidence="1" key="1">
    <citation type="journal article" date="2021" name="Proc. Natl. Acad. Sci. U.S.A.">
        <title>A Catalog of Tens of Thousands of Viruses from Human Metagenomes Reveals Hidden Associations with Chronic Diseases.</title>
        <authorList>
            <person name="Tisza M.J."/>
            <person name="Buck C.B."/>
        </authorList>
    </citation>
    <scope>NUCLEOTIDE SEQUENCE</scope>
    <source>
        <strain evidence="1">CtBM815</strain>
    </source>
</reference>
<proteinExistence type="predicted"/>
<protein>
    <submittedName>
        <fullName evidence="1">Uncharacterized protein</fullName>
    </submittedName>
</protein>
<sequence length="38" mass="4523">MCYTTLQILRYLSSSTICLVVCKRLFVFICHNILLIYH</sequence>